<sequence>MQKTTEKNGMTKKKVSDGNEWLSTSKTFSKVSEKSAKSDETPRKVSTKQKEESGVAKNATFTKLKDNKKHVSRQKVENIEYRQKDKIATSSKKQQPSLPTGKAVTNQRHEAGVKTHSSTKKSGVDAKIVSNGAEKKLVQKKPEAEIIHKEHRPSSTQETNEIPKKETDEILKEELSDNKKCDTNLNSAKIVSEDNQMDLMHQQSQQTNERKEPLPDFEIGGDKEMEKLNPEEEIISASVEWKCLSDDLEHMSETLDESIDNQETKKPKTILKRPNSRKKQLKRSNNAEDRRETNSNNISEKSKMTTPEQLNNEKLFKMPLTVPKRKRINFLLSEKWKIKLPVSNKFKIINQFNL</sequence>
<organism evidence="2 3">
    <name type="scientific">Laodelphax striatellus</name>
    <name type="common">Small brown planthopper</name>
    <name type="synonym">Delphax striatella</name>
    <dbReference type="NCBI Taxonomy" id="195883"/>
    <lineage>
        <taxon>Eukaryota</taxon>
        <taxon>Metazoa</taxon>
        <taxon>Ecdysozoa</taxon>
        <taxon>Arthropoda</taxon>
        <taxon>Hexapoda</taxon>
        <taxon>Insecta</taxon>
        <taxon>Pterygota</taxon>
        <taxon>Neoptera</taxon>
        <taxon>Paraneoptera</taxon>
        <taxon>Hemiptera</taxon>
        <taxon>Auchenorrhyncha</taxon>
        <taxon>Fulgoroidea</taxon>
        <taxon>Delphacidae</taxon>
        <taxon>Criomorphinae</taxon>
        <taxon>Laodelphax</taxon>
    </lineage>
</organism>
<dbReference type="EMBL" id="QKKF02013261">
    <property type="protein sequence ID" value="RZF43112.1"/>
    <property type="molecule type" value="Genomic_DNA"/>
</dbReference>
<gene>
    <name evidence="2" type="ORF">LSTR_LSTR001290</name>
</gene>
<feature type="compositionally biased region" description="Basic and acidic residues" evidence="1">
    <location>
        <begin position="74"/>
        <end position="87"/>
    </location>
</feature>
<feature type="compositionally biased region" description="Polar residues" evidence="1">
    <location>
        <begin position="21"/>
        <end position="30"/>
    </location>
</feature>
<feature type="region of interest" description="Disordered" evidence="1">
    <location>
        <begin position="1"/>
        <end position="166"/>
    </location>
</feature>
<feature type="compositionally biased region" description="Polar residues" evidence="1">
    <location>
        <begin position="88"/>
        <end position="106"/>
    </location>
</feature>
<reference evidence="2 3" key="1">
    <citation type="journal article" date="2017" name="Gigascience">
        <title>Genome sequence of the small brown planthopper, Laodelphax striatellus.</title>
        <authorList>
            <person name="Zhu J."/>
            <person name="Jiang F."/>
            <person name="Wang X."/>
            <person name="Yang P."/>
            <person name="Bao Y."/>
            <person name="Zhao W."/>
            <person name="Wang W."/>
            <person name="Lu H."/>
            <person name="Wang Q."/>
            <person name="Cui N."/>
            <person name="Li J."/>
            <person name="Chen X."/>
            <person name="Luo L."/>
            <person name="Yu J."/>
            <person name="Kang L."/>
            <person name="Cui F."/>
        </authorList>
    </citation>
    <scope>NUCLEOTIDE SEQUENCE [LARGE SCALE GENOMIC DNA]</scope>
    <source>
        <strain evidence="2">Lst14</strain>
    </source>
</reference>
<evidence type="ECO:0000313" key="2">
    <source>
        <dbReference type="EMBL" id="RZF43112.1"/>
    </source>
</evidence>
<feature type="compositionally biased region" description="Basic residues" evidence="1">
    <location>
        <begin position="267"/>
        <end position="282"/>
    </location>
</feature>
<evidence type="ECO:0000256" key="1">
    <source>
        <dbReference type="SAM" id="MobiDB-lite"/>
    </source>
</evidence>
<accession>A0A482XBS5</accession>
<feature type="compositionally biased region" description="Basic and acidic residues" evidence="1">
    <location>
        <begin position="208"/>
        <end position="222"/>
    </location>
</feature>
<dbReference type="AlphaFoldDB" id="A0A482XBS5"/>
<feature type="compositionally biased region" description="Basic and acidic residues" evidence="1">
    <location>
        <begin position="133"/>
        <end position="148"/>
    </location>
</feature>
<dbReference type="Proteomes" id="UP000291343">
    <property type="component" value="Unassembled WGS sequence"/>
</dbReference>
<feature type="compositionally biased region" description="Basic and acidic residues" evidence="1">
    <location>
        <begin position="31"/>
        <end position="54"/>
    </location>
</feature>
<comment type="caution">
    <text evidence="2">The sequence shown here is derived from an EMBL/GenBank/DDBJ whole genome shotgun (WGS) entry which is preliminary data.</text>
</comment>
<feature type="region of interest" description="Disordered" evidence="1">
    <location>
        <begin position="189"/>
        <end position="222"/>
    </location>
</feature>
<proteinExistence type="predicted"/>
<name>A0A482XBS5_LAOST</name>
<feature type="compositionally biased region" description="Polar residues" evidence="1">
    <location>
        <begin position="294"/>
        <end position="306"/>
    </location>
</feature>
<protein>
    <submittedName>
        <fullName evidence="2">Uncharacterized protein</fullName>
    </submittedName>
</protein>
<dbReference type="InParanoid" id="A0A482XBS5"/>
<feature type="region of interest" description="Disordered" evidence="1">
    <location>
        <begin position="256"/>
        <end position="306"/>
    </location>
</feature>
<evidence type="ECO:0000313" key="3">
    <source>
        <dbReference type="Proteomes" id="UP000291343"/>
    </source>
</evidence>
<keyword evidence="3" id="KW-1185">Reference proteome</keyword>